<gene>
    <name evidence="4" type="ORF">MACH21_31110</name>
</gene>
<dbReference type="InterPro" id="IPR027385">
    <property type="entry name" value="Beta-barrel_OMP"/>
</dbReference>
<feature type="domain" description="Outer membrane protein beta-barrel" evidence="3">
    <location>
        <begin position="28"/>
        <end position="197"/>
    </location>
</feature>
<dbReference type="Proteomes" id="UP001337723">
    <property type="component" value="Chromosome"/>
</dbReference>
<sequence length="197" mass="20160">MSRSTLLAAGLSSFAALPAFAGGLAEPALAPVAVAPVPVVSTMDWTGPSVGVQLGYGDVSTSGAAALDGDDVLYGLRAYYDFDFGDYILGGGLQYDSTDIALGSVTTVDSVTRLGARAGIDLGQNWAYGTAGWARAETSAATVGDSNGWFAGLGYEVFVADNVTLGAELLYHDFSDFTLAGLEADATTAALSVNFRF</sequence>
<evidence type="ECO:0000313" key="4">
    <source>
        <dbReference type="EMBL" id="BDW86934.1"/>
    </source>
</evidence>
<dbReference type="RefSeq" id="WP_338273036.1">
    <property type="nucleotide sequence ID" value="NZ_AP027266.1"/>
</dbReference>
<dbReference type="Gene3D" id="2.40.160.20">
    <property type="match status" value="1"/>
</dbReference>
<evidence type="ECO:0000259" key="3">
    <source>
        <dbReference type="Pfam" id="PF13505"/>
    </source>
</evidence>
<organism evidence="4 5">
    <name type="scientific">Roseicyclus marinus</name>
    <dbReference type="NCBI Taxonomy" id="2161673"/>
    <lineage>
        <taxon>Bacteria</taxon>
        <taxon>Pseudomonadati</taxon>
        <taxon>Pseudomonadota</taxon>
        <taxon>Alphaproteobacteria</taxon>
        <taxon>Rhodobacterales</taxon>
        <taxon>Roseobacteraceae</taxon>
        <taxon>Roseicyclus</taxon>
    </lineage>
</organism>
<reference evidence="4 5" key="1">
    <citation type="submission" date="2023-01" db="EMBL/GenBank/DDBJ databases">
        <title>Complete genome sequence of Roseicyclus marinus strain Dej080120_10.</title>
        <authorList>
            <person name="Ueki S."/>
            <person name="Maruyama F."/>
        </authorList>
    </citation>
    <scope>NUCLEOTIDE SEQUENCE [LARGE SCALE GENOMIC DNA]</scope>
    <source>
        <strain evidence="4 5">Dej080120_10</strain>
    </source>
</reference>
<feature type="signal peptide" evidence="2">
    <location>
        <begin position="1"/>
        <end position="21"/>
    </location>
</feature>
<evidence type="ECO:0000256" key="1">
    <source>
        <dbReference type="ARBA" id="ARBA00022729"/>
    </source>
</evidence>
<evidence type="ECO:0000313" key="5">
    <source>
        <dbReference type="Proteomes" id="UP001337723"/>
    </source>
</evidence>
<proteinExistence type="predicted"/>
<dbReference type="InterPro" id="IPR011250">
    <property type="entry name" value="OMP/PagP_B-barrel"/>
</dbReference>
<accession>A0AA48HJV0</accession>
<evidence type="ECO:0000256" key="2">
    <source>
        <dbReference type="SAM" id="SignalP"/>
    </source>
</evidence>
<name>A0AA48HJV0_9RHOB</name>
<dbReference type="Pfam" id="PF13505">
    <property type="entry name" value="OMP_b-brl"/>
    <property type="match status" value="1"/>
</dbReference>
<dbReference type="KEGG" id="rmai:MACH21_31110"/>
<dbReference type="AlphaFoldDB" id="A0AA48HJV0"/>
<dbReference type="EMBL" id="AP027266">
    <property type="protein sequence ID" value="BDW86934.1"/>
    <property type="molecule type" value="Genomic_DNA"/>
</dbReference>
<keyword evidence="1 2" id="KW-0732">Signal</keyword>
<keyword evidence="5" id="KW-1185">Reference proteome</keyword>
<dbReference type="SUPFAM" id="SSF56925">
    <property type="entry name" value="OMPA-like"/>
    <property type="match status" value="1"/>
</dbReference>
<protein>
    <recommendedName>
        <fullName evidence="3">Outer membrane protein beta-barrel domain-containing protein</fullName>
    </recommendedName>
</protein>
<feature type="chain" id="PRO_5041258375" description="Outer membrane protein beta-barrel domain-containing protein" evidence="2">
    <location>
        <begin position="22"/>
        <end position="197"/>
    </location>
</feature>